<proteinExistence type="inferred from homology"/>
<dbReference type="InterPro" id="IPR005835">
    <property type="entry name" value="NTP_transferase_dom"/>
</dbReference>
<gene>
    <name evidence="11" type="ORF">LVY65_06860</name>
</gene>
<name>A0A9X1U538_9SPHN</name>
<comment type="caution">
    <text evidence="11">The sequence shown here is derived from an EMBL/GenBank/DDBJ whole genome shotgun (WGS) entry which is preliminary data.</text>
</comment>
<evidence type="ECO:0000256" key="7">
    <source>
        <dbReference type="ARBA" id="ARBA00031959"/>
    </source>
</evidence>
<keyword evidence="5 11" id="KW-0548">Nucleotidyltransferase</keyword>
<feature type="domain" description="Nucleotidyl transferase" evidence="10">
    <location>
        <begin position="13"/>
        <end position="266"/>
    </location>
</feature>
<dbReference type="InterPro" id="IPR005771">
    <property type="entry name" value="GalU_uridylyltTrfase_bac/arc"/>
</dbReference>
<sequence>MNPKPVRKAIFPVAGLGTRLLPATKTMPKEMLTVVDRPLIQYAVDEAREAGIEQMIFVTGRGKSSLVDYFDMGFELEATMERAGKSLDALASSRTDFGEIVSVRQQQPLGLGHAVWCARHIVGDEPFAVLLPDDLMVGKPGALKQMVDAYAELGGNILCAQEVPADKTGSYGIITPGGSKGAATEVRGLVEKPRPEAAPSRLGVVGRYILQPELMAILGKGEKGAGGEIQLTDGMAQLIGQQPFHALTVDAVRYDCGDKAGYVIANLAIALERDELRPAIEEFLERR</sequence>
<evidence type="ECO:0000259" key="10">
    <source>
        <dbReference type="Pfam" id="PF00483"/>
    </source>
</evidence>
<dbReference type="AlphaFoldDB" id="A0A9X1U538"/>
<organism evidence="11 12">
    <name type="scientific">Sphingomonas cremea</name>
    <dbReference type="NCBI Taxonomy" id="2904799"/>
    <lineage>
        <taxon>Bacteria</taxon>
        <taxon>Pseudomonadati</taxon>
        <taxon>Pseudomonadota</taxon>
        <taxon>Alphaproteobacteria</taxon>
        <taxon>Sphingomonadales</taxon>
        <taxon>Sphingomonadaceae</taxon>
        <taxon>Sphingomonas</taxon>
    </lineage>
</organism>
<evidence type="ECO:0000256" key="9">
    <source>
        <dbReference type="ARBA" id="ARBA00048128"/>
    </source>
</evidence>
<dbReference type="CDD" id="cd02541">
    <property type="entry name" value="UGPase_prokaryotic"/>
    <property type="match status" value="1"/>
</dbReference>
<dbReference type="Gene3D" id="3.90.550.10">
    <property type="entry name" value="Spore Coat Polysaccharide Biosynthesis Protein SpsA, Chain A"/>
    <property type="match status" value="1"/>
</dbReference>
<evidence type="ECO:0000256" key="4">
    <source>
        <dbReference type="ARBA" id="ARBA00022679"/>
    </source>
</evidence>
<evidence type="ECO:0000313" key="11">
    <source>
        <dbReference type="EMBL" id="MCF2514781.1"/>
    </source>
</evidence>
<protein>
    <recommendedName>
        <fullName evidence="3">UTP--glucose-1-phosphate uridylyltransferase</fullName>
        <ecNumber evidence="2">2.7.7.9</ecNumber>
    </recommendedName>
    <alternativeName>
        <fullName evidence="6">Alpha-D-glucosyl-1-phosphate uridylyltransferase</fullName>
    </alternativeName>
    <alternativeName>
        <fullName evidence="7">UDP-glucose pyrophosphorylase</fullName>
    </alternativeName>
    <alternativeName>
        <fullName evidence="8">Uridine diphosphoglucose pyrophosphorylase</fullName>
    </alternativeName>
</protein>
<evidence type="ECO:0000256" key="5">
    <source>
        <dbReference type="ARBA" id="ARBA00022695"/>
    </source>
</evidence>
<dbReference type="PANTHER" id="PTHR43197">
    <property type="entry name" value="UTP--GLUCOSE-1-PHOSPHATE URIDYLYLTRANSFERASE"/>
    <property type="match status" value="1"/>
</dbReference>
<evidence type="ECO:0000256" key="3">
    <source>
        <dbReference type="ARBA" id="ARBA00019048"/>
    </source>
</evidence>
<comment type="catalytic activity">
    <reaction evidence="9">
        <text>alpha-D-glucose 1-phosphate + UTP + H(+) = UDP-alpha-D-glucose + diphosphate</text>
        <dbReference type="Rhea" id="RHEA:19889"/>
        <dbReference type="ChEBI" id="CHEBI:15378"/>
        <dbReference type="ChEBI" id="CHEBI:33019"/>
        <dbReference type="ChEBI" id="CHEBI:46398"/>
        <dbReference type="ChEBI" id="CHEBI:58601"/>
        <dbReference type="ChEBI" id="CHEBI:58885"/>
        <dbReference type="EC" id="2.7.7.9"/>
    </reaction>
</comment>
<dbReference type="Pfam" id="PF00483">
    <property type="entry name" value="NTP_transferase"/>
    <property type="match status" value="1"/>
</dbReference>
<dbReference type="EMBL" id="JAKFGM010000002">
    <property type="protein sequence ID" value="MCF2514781.1"/>
    <property type="molecule type" value="Genomic_DNA"/>
</dbReference>
<dbReference type="GO" id="GO:0003983">
    <property type="term" value="F:UTP:glucose-1-phosphate uridylyltransferase activity"/>
    <property type="evidence" value="ECO:0007669"/>
    <property type="project" value="UniProtKB-EC"/>
</dbReference>
<keyword evidence="4" id="KW-0808">Transferase</keyword>
<dbReference type="Proteomes" id="UP001139410">
    <property type="component" value="Unassembled WGS sequence"/>
</dbReference>
<dbReference type="RefSeq" id="WP_235067280.1">
    <property type="nucleotide sequence ID" value="NZ_JAKFGM010000002.1"/>
</dbReference>
<accession>A0A9X1U538</accession>
<reference evidence="11" key="1">
    <citation type="submission" date="2022-01" db="EMBL/GenBank/DDBJ databases">
        <authorList>
            <person name="Jo J.-H."/>
            <person name="Im W.-T."/>
        </authorList>
    </citation>
    <scope>NUCLEOTIDE SEQUENCE</scope>
    <source>
        <strain evidence="11">G124</strain>
    </source>
</reference>
<dbReference type="SUPFAM" id="SSF53448">
    <property type="entry name" value="Nucleotide-diphospho-sugar transferases"/>
    <property type="match status" value="1"/>
</dbReference>
<dbReference type="PANTHER" id="PTHR43197:SF1">
    <property type="entry name" value="UTP--GLUCOSE-1-PHOSPHATE URIDYLYLTRANSFERASE"/>
    <property type="match status" value="1"/>
</dbReference>
<evidence type="ECO:0000313" key="12">
    <source>
        <dbReference type="Proteomes" id="UP001139410"/>
    </source>
</evidence>
<dbReference type="GO" id="GO:0006011">
    <property type="term" value="P:UDP-alpha-D-glucose metabolic process"/>
    <property type="evidence" value="ECO:0007669"/>
    <property type="project" value="InterPro"/>
</dbReference>
<dbReference type="InterPro" id="IPR029044">
    <property type="entry name" value="Nucleotide-diphossugar_trans"/>
</dbReference>
<comment type="similarity">
    <text evidence="1">Belongs to the UDPGP type 2 family.</text>
</comment>
<dbReference type="EC" id="2.7.7.9" evidence="2"/>
<evidence type="ECO:0000256" key="1">
    <source>
        <dbReference type="ARBA" id="ARBA00006890"/>
    </source>
</evidence>
<evidence type="ECO:0000256" key="2">
    <source>
        <dbReference type="ARBA" id="ARBA00012415"/>
    </source>
</evidence>
<evidence type="ECO:0000256" key="8">
    <source>
        <dbReference type="ARBA" id="ARBA00032341"/>
    </source>
</evidence>
<keyword evidence="12" id="KW-1185">Reference proteome</keyword>
<evidence type="ECO:0000256" key="6">
    <source>
        <dbReference type="ARBA" id="ARBA00031455"/>
    </source>
</evidence>